<evidence type="ECO:0000313" key="3">
    <source>
        <dbReference type="Proteomes" id="UP000001940"/>
    </source>
</evidence>
<dbReference type="PANTHER" id="PTHR31507:SF9">
    <property type="entry name" value="PROTEIN CBG19881"/>
    <property type="match status" value="1"/>
</dbReference>
<name>Q629J2_CAEEL</name>
<dbReference type="KEGG" id="cel:CELE_C55C3.7"/>
<dbReference type="HOGENOM" id="CLU_074198_0_0_1"/>
<keyword evidence="3" id="KW-1185">Reference proteome</keyword>
<feature type="chain" id="PRO_5004266742" evidence="1">
    <location>
        <begin position="24"/>
        <end position="297"/>
    </location>
</feature>
<dbReference type="InterPro" id="IPR000884">
    <property type="entry name" value="TSP1_rpt"/>
</dbReference>
<dbReference type="InParanoid" id="Q629J2"/>
<dbReference type="CTD" id="3565606"/>
<dbReference type="WormBase" id="C55C3.7">
    <property type="protein sequence ID" value="CE49383"/>
    <property type="gene ID" value="WBGene00043065"/>
</dbReference>
<dbReference type="UCSC" id="C55C3.7">
    <property type="organism name" value="c. elegans"/>
</dbReference>
<reference evidence="2 3" key="1">
    <citation type="journal article" date="1998" name="Science">
        <title>Genome sequence of the nematode C. elegans: a platform for investigating biology.</title>
        <authorList>
            <consortium name="The C. elegans sequencing consortium"/>
            <person name="Sulson J.E."/>
            <person name="Waterston R."/>
        </authorList>
    </citation>
    <scope>NUCLEOTIDE SEQUENCE [LARGE SCALE GENOMIC DNA]</scope>
    <source>
        <strain evidence="2 3">Bristol N2</strain>
    </source>
</reference>
<dbReference type="GeneID" id="3565606"/>
<feature type="signal peptide" evidence="1">
    <location>
        <begin position="1"/>
        <end position="23"/>
    </location>
</feature>
<dbReference type="AlphaFoldDB" id="Q629J2"/>
<evidence type="ECO:0000313" key="4">
    <source>
        <dbReference type="WormBase" id="C55C3.7"/>
    </source>
</evidence>
<dbReference type="FunCoup" id="Q629J2">
    <property type="interactions" value="6"/>
</dbReference>
<dbReference type="EMBL" id="BX284604">
    <property type="protein sequence ID" value="CCD68150.2"/>
    <property type="molecule type" value="Genomic_DNA"/>
</dbReference>
<dbReference type="Bgee" id="WBGene00043065">
    <property type="expression patterns" value="Expressed in adult organism"/>
</dbReference>
<dbReference type="Proteomes" id="UP000001940">
    <property type="component" value="Chromosome IV"/>
</dbReference>
<gene>
    <name evidence="2 4" type="ORF">C55C3.7</name>
    <name evidence="2" type="ORF">CELE_C55C3.7</name>
</gene>
<accession>Q629J2</accession>
<evidence type="ECO:0000256" key="1">
    <source>
        <dbReference type="SAM" id="SignalP"/>
    </source>
</evidence>
<protein>
    <submittedName>
        <fullName evidence="2">Uncharacterized protein</fullName>
    </submittedName>
</protein>
<sequence>MYRTLKHFSLSLFLFCNFEFNLAQLSTCSGTGCPTNGVWGAWETIGDKACDMECGGCGTLFQTRDCISAPVCNCTGPSNRNIGCNNVACKYPTQKTCCPPFVPMVLNGTQVCGPLPKNIENSACCPQTALMSQWTGWQLQNSQWARTRDCLTVSIGCPCTGQTLTQTQATCPCAQPSNATSACSNLAIATPIYYRQLIINDATGSADLVLIAQNQGAGKIYCKALTDAYGSALGYEGAMLMMQEVSGQCTTDTVFGCAKGTDNARQNATFTCDGSTGNWIYDFTGKQIVGIVQGSWN</sequence>
<dbReference type="RefSeq" id="NP_001023100.2">
    <property type="nucleotide sequence ID" value="NM_001027929.4"/>
</dbReference>
<organism evidence="2 3">
    <name type="scientific">Caenorhabditis elegans</name>
    <dbReference type="NCBI Taxonomy" id="6239"/>
    <lineage>
        <taxon>Eukaryota</taxon>
        <taxon>Metazoa</taxon>
        <taxon>Ecdysozoa</taxon>
        <taxon>Nematoda</taxon>
        <taxon>Chromadorea</taxon>
        <taxon>Rhabditida</taxon>
        <taxon>Rhabditina</taxon>
        <taxon>Rhabditomorpha</taxon>
        <taxon>Rhabditoidea</taxon>
        <taxon>Rhabditidae</taxon>
        <taxon>Peloderinae</taxon>
        <taxon>Caenorhabditis</taxon>
    </lineage>
</organism>
<dbReference type="PROSITE" id="PS50092">
    <property type="entry name" value="TSP1"/>
    <property type="match status" value="1"/>
</dbReference>
<dbReference type="AGR" id="WB:WBGene00043065"/>
<dbReference type="PANTHER" id="PTHR31507">
    <property type="entry name" value="PROTEIN CBG15923"/>
    <property type="match status" value="1"/>
</dbReference>
<proteinExistence type="predicted"/>
<dbReference type="PROSITE" id="PS51257">
    <property type="entry name" value="PROKAR_LIPOPROTEIN"/>
    <property type="match status" value="1"/>
</dbReference>
<dbReference type="OMA" id="CDMECGG"/>
<dbReference type="OrthoDB" id="5876856at2759"/>
<evidence type="ECO:0000313" key="2">
    <source>
        <dbReference type="EMBL" id="CCD68150.2"/>
    </source>
</evidence>
<keyword evidence="1" id="KW-0732">Signal</keyword>